<reference evidence="3 4" key="1">
    <citation type="journal article" date="2020" name="Nature">
        <title>Bacterial chemolithoautotrophy via manganese oxidation.</title>
        <authorList>
            <person name="Yu H."/>
            <person name="Leadbetter J.R."/>
        </authorList>
    </citation>
    <scope>NUCLEOTIDE SEQUENCE [LARGE SCALE GENOMIC DNA]</scope>
    <source>
        <strain evidence="3 4">RBP-1</strain>
    </source>
</reference>
<evidence type="ECO:0008006" key="5">
    <source>
        <dbReference type="Google" id="ProtNLM"/>
    </source>
</evidence>
<feature type="compositionally biased region" description="Basic and acidic residues" evidence="1">
    <location>
        <begin position="38"/>
        <end position="55"/>
    </location>
</feature>
<evidence type="ECO:0000313" key="3">
    <source>
        <dbReference type="EMBL" id="NKE67558.1"/>
    </source>
</evidence>
<dbReference type="Proteomes" id="UP000521868">
    <property type="component" value="Unassembled WGS sequence"/>
</dbReference>
<accession>A0A7X6DI30</accession>
<dbReference type="EMBL" id="VTOX01000006">
    <property type="protein sequence ID" value="NKE67558.1"/>
    <property type="molecule type" value="Genomic_DNA"/>
</dbReference>
<evidence type="ECO:0000256" key="2">
    <source>
        <dbReference type="SAM" id="SignalP"/>
    </source>
</evidence>
<sequence length="114" mass="12298">MSRWFAILLLVLLPLQTVWAAAAPYCAHEESPASLHIGHHDHEHQGPEQDPDRFDGLAASHTDCHVCHGAACAFSAPLSASGQGAYFGPQPAWSIALPTAPIFLPERPNWARLA</sequence>
<evidence type="ECO:0000313" key="4">
    <source>
        <dbReference type="Proteomes" id="UP000521868"/>
    </source>
</evidence>
<proteinExistence type="predicted"/>
<evidence type="ECO:0000256" key="1">
    <source>
        <dbReference type="SAM" id="MobiDB-lite"/>
    </source>
</evidence>
<keyword evidence="4" id="KW-1185">Reference proteome</keyword>
<feature type="region of interest" description="Disordered" evidence="1">
    <location>
        <begin position="36"/>
        <end position="55"/>
    </location>
</feature>
<keyword evidence="2" id="KW-0732">Signal</keyword>
<protein>
    <recommendedName>
        <fullName evidence="5">Cobalt-zinc-cadmium resistance protein</fullName>
    </recommendedName>
</protein>
<feature type="chain" id="PRO_5031251001" description="Cobalt-zinc-cadmium resistance protein" evidence="2">
    <location>
        <begin position="21"/>
        <end position="114"/>
    </location>
</feature>
<dbReference type="RefSeq" id="WP_168108675.1">
    <property type="nucleotide sequence ID" value="NZ_VTOX01000006.1"/>
</dbReference>
<dbReference type="AlphaFoldDB" id="A0A7X6DI30"/>
<gene>
    <name evidence="3" type="ORF">RAMLITH_17180</name>
</gene>
<name>A0A7X6DI30_9BURK</name>
<feature type="signal peptide" evidence="2">
    <location>
        <begin position="1"/>
        <end position="20"/>
    </location>
</feature>
<organism evidence="3 4">
    <name type="scientific">Ramlibacter lithotrophicus</name>
    <dbReference type="NCBI Taxonomy" id="2606681"/>
    <lineage>
        <taxon>Bacteria</taxon>
        <taxon>Pseudomonadati</taxon>
        <taxon>Pseudomonadota</taxon>
        <taxon>Betaproteobacteria</taxon>
        <taxon>Burkholderiales</taxon>
        <taxon>Comamonadaceae</taxon>
        <taxon>Ramlibacter</taxon>
    </lineage>
</organism>
<comment type="caution">
    <text evidence="3">The sequence shown here is derived from an EMBL/GenBank/DDBJ whole genome shotgun (WGS) entry which is preliminary data.</text>
</comment>